<sequence length="263" mass="29167">MEAITDNTITQRTEAAEAVLDDERECLKDEQAAFTQFRKHVAGMDVHAPTPTATTRVKSAIMEASEATTSTAKIEQVRNAYRETVMSMPHYDEDYGQSLTDDIAEEFSPELANALATADTLTPPLQETLLTGCQQATDGRTTLLSALDHEADYLQHARDTLNKLNTTLTEMNQQPLGAWSSTELRATDERLADFEAQCDDLAANRQAELRSQRIPGPSSTDEDLNEYLYESLPVTYPVLADLAGFRSLLVTARQHLERALITQ</sequence>
<dbReference type="GeneID" id="71763315"/>
<dbReference type="RefSeq" id="WP_244705530.1">
    <property type="nucleotide sequence ID" value="NZ_BAAADN010000021.1"/>
</dbReference>
<keyword evidence="1" id="KW-0175">Coiled coil</keyword>
<evidence type="ECO:0000259" key="2">
    <source>
        <dbReference type="Pfam" id="PF23921"/>
    </source>
</evidence>
<feature type="domain" description="DUF7260" evidence="2">
    <location>
        <begin position="13"/>
        <end position="251"/>
    </location>
</feature>
<gene>
    <name evidence="3" type="ORF">GCM10008985_12790</name>
    <name evidence="4" type="ORF">MUK72_15665</name>
</gene>
<evidence type="ECO:0000313" key="6">
    <source>
        <dbReference type="Proteomes" id="UP001500962"/>
    </source>
</evidence>
<dbReference type="Proteomes" id="UP000830542">
    <property type="component" value="Plasmid unnamed1"/>
</dbReference>
<keyword evidence="5" id="KW-1185">Reference proteome</keyword>
<dbReference type="EMBL" id="CP095006">
    <property type="protein sequence ID" value="UOO96631.1"/>
    <property type="molecule type" value="Genomic_DNA"/>
</dbReference>
<reference evidence="3" key="3">
    <citation type="submission" date="2023-12" db="EMBL/GenBank/DDBJ databases">
        <authorList>
            <person name="Sun Q."/>
            <person name="Inoue M."/>
        </authorList>
    </citation>
    <scope>NUCLEOTIDE SEQUENCE</scope>
    <source>
        <strain evidence="3">JCM 12289</strain>
    </source>
</reference>
<dbReference type="Pfam" id="PF23921">
    <property type="entry name" value="DUF7260"/>
    <property type="match status" value="1"/>
</dbReference>
<accession>A0AAV3SFE4</accession>
<evidence type="ECO:0000313" key="5">
    <source>
        <dbReference type="Proteomes" id="UP000830542"/>
    </source>
</evidence>
<organism evidence="3 6">
    <name type="scientific">Halococcus dombrowskii</name>
    <dbReference type="NCBI Taxonomy" id="179637"/>
    <lineage>
        <taxon>Archaea</taxon>
        <taxon>Methanobacteriati</taxon>
        <taxon>Methanobacteriota</taxon>
        <taxon>Stenosarchaea group</taxon>
        <taxon>Halobacteria</taxon>
        <taxon>Halobacteriales</taxon>
        <taxon>Halococcaceae</taxon>
        <taxon>Halococcus</taxon>
    </lineage>
</organism>
<dbReference type="AlphaFoldDB" id="A0AAV3SFE4"/>
<evidence type="ECO:0000313" key="3">
    <source>
        <dbReference type="EMBL" id="GAA0458055.1"/>
    </source>
</evidence>
<evidence type="ECO:0000256" key="1">
    <source>
        <dbReference type="SAM" id="Coils"/>
    </source>
</evidence>
<geneLocation type="plasmid" evidence="4 5">
    <name>unnamed1</name>
</geneLocation>
<dbReference type="EMBL" id="BAAADN010000021">
    <property type="protein sequence ID" value="GAA0458055.1"/>
    <property type="molecule type" value="Genomic_DNA"/>
</dbReference>
<evidence type="ECO:0000313" key="4">
    <source>
        <dbReference type="EMBL" id="UOO96631.1"/>
    </source>
</evidence>
<dbReference type="KEGG" id="hdo:MUK72_15665"/>
<reference evidence="3" key="1">
    <citation type="journal article" date="2014" name="Int. J. Syst. Evol. Microbiol.">
        <title>Complete genome sequence of Corynebacterium casei LMG S-19264T (=DSM 44701T), isolated from a smear-ripened cheese.</title>
        <authorList>
            <consortium name="US DOE Joint Genome Institute (JGI-PGF)"/>
            <person name="Walter F."/>
            <person name="Albersmeier A."/>
            <person name="Kalinowski J."/>
            <person name="Ruckert C."/>
        </authorList>
    </citation>
    <scope>NUCLEOTIDE SEQUENCE</scope>
    <source>
        <strain evidence="3">JCM 12289</strain>
    </source>
</reference>
<name>A0AAV3SFE4_HALDO</name>
<feature type="coiled-coil region" evidence="1">
    <location>
        <begin position="154"/>
        <end position="204"/>
    </location>
</feature>
<dbReference type="Proteomes" id="UP001500962">
    <property type="component" value="Unassembled WGS sequence"/>
</dbReference>
<reference evidence="4" key="2">
    <citation type="submission" date="2022-04" db="EMBL/GenBank/DDBJ databases">
        <title>Sequencing and genomic assembly of Halococcus dombrowskii.</title>
        <authorList>
            <person name="Lim S.W."/>
            <person name="MacLea K.S."/>
        </authorList>
    </citation>
    <scope>NUCLEOTIDE SEQUENCE</scope>
    <source>
        <strain evidence="4">H4</strain>
        <plasmid evidence="4">unnamed1</plasmid>
    </source>
</reference>
<dbReference type="InterPro" id="IPR055684">
    <property type="entry name" value="DUF7260"/>
</dbReference>
<proteinExistence type="predicted"/>
<protein>
    <recommendedName>
        <fullName evidence="2">DUF7260 domain-containing protein</fullName>
    </recommendedName>
</protein>
<keyword evidence="4" id="KW-0614">Plasmid</keyword>